<gene>
    <name evidence="2" type="ORF">GCM10010334_59830</name>
</gene>
<dbReference type="Proteomes" id="UP000638353">
    <property type="component" value="Unassembled WGS sequence"/>
</dbReference>
<organism evidence="2 3">
    <name type="scientific">Streptomyces finlayi</name>
    <dbReference type="NCBI Taxonomy" id="67296"/>
    <lineage>
        <taxon>Bacteria</taxon>
        <taxon>Bacillati</taxon>
        <taxon>Actinomycetota</taxon>
        <taxon>Actinomycetes</taxon>
        <taxon>Kitasatosporales</taxon>
        <taxon>Streptomycetaceae</taxon>
        <taxon>Streptomyces</taxon>
    </lineage>
</organism>
<evidence type="ECO:0000313" key="3">
    <source>
        <dbReference type="Proteomes" id="UP000638353"/>
    </source>
</evidence>
<sequence length="109" mass="11343">MGGGAAPRGRDGRARGRPVRSGPTRTPAPARTFRAGCAQPPGPRGASRHRAREAPARWAKEAPAPPLHLKRSAARLGGGLGAQFPAPLKGARQERARAAEPHSDTAPRP</sequence>
<evidence type="ECO:0000313" key="2">
    <source>
        <dbReference type="EMBL" id="GHD07361.1"/>
    </source>
</evidence>
<proteinExistence type="predicted"/>
<comment type="caution">
    <text evidence="2">The sequence shown here is derived from an EMBL/GenBank/DDBJ whole genome shotgun (WGS) entry which is preliminary data.</text>
</comment>
<protein>
    <submittedName>
        <fullName evidence="2">Uncharacterized protein</fullName>
    </submittedName>
</protein>
<dbReference type="AlphaFoldDB" id="A0A918X321"/>
<dbReference type="EMBL" id="BMVC01000013">
    <property type="protein sequence ID" value="GHD07361.1"/>
    <property type="molecule type" value="Genomic_DNA"/>
</dbReference>
<feature type="compositionally biased region" description="Basic and acidic residues" evidence="1">
    <location>
        <begin position="91"/>
        <end position="109"/>
    </location>
</feature>
<accession>A0A918X321</accession>
<reference evidence="2" key="1">
    <citation type="journal article" date="2014" name="Int. J. Syst. Evol. Microbiol.">
        <title>Complete genome sequence of Corynebacterium casei LMG S-19264T (=DSM 44701T), isolated from a smear-ripened cheese.</title>
        <authorList>
            <consortium name="US DOE Joint Genome Institute (JGI-PGF)"/>
            <person name="Walter F."/>
            <person name="Albersmeier A."/>
            <person name="Kalinowski J."/>
            <person name="Ruckert C."/>
        </authorList>
    </citation>
    <scope>NUCLEOTIDE SEQUENCE</scope>
    <source>
        <strain evidence="2">JCM 4637</strain>
    </source>
</reference>
<feature type="region of interest" description="Disordered" evidence="1">
    <location>
        <begin position="1"/>
        <end position="109"/>
    </location>
</feature>
<evidence type="ECO:0000256" key="1">
    <source>
        <dbReference type="SAM" id="MobiDB-lite"/>
    </source>
</evidence>
<reference evidence="2" key="2">
    <citation type="submission" date="2020-09" db="EMBL/GenBank/DDBJ databases">
        <authorList>
            <person name="Sun Q."/>
            <person name="Ohkuma M."/>
        </authorList>
    </citation>
    <scope>NUCLEOTIDE SEQUENCE</scope>
    <source>
        <strain evidence="2">JCM 4637</strain>
    </source>
</reference>
<name>A0A918X321_9ACTN</name>